<feature type="compositionally biased region" description="Basic and acidic residues" evidence="1">
    <location>
        <begin position="142"/>
        <end position="163"/>
    </location>
</feature>
<dbReference type="eggNOG" id="COG3868">
    <property type="taxonomic scope" value="Bacteria"/>
</dbReference>
<dbReference type="AlphaFoldDB" id="B4CUJ1"/>
<dbReference type="EMBL" id="ABVL01000001">
    <property type="protein sequence ID" value="EDY22229.1"/>
    <property type="molecule type" value="Genomic_DNA"/>
</dbReference>
<evidence type="ECO:0000313" key="3">
    <source>
        <dbReference type="Proteomes" id="UP000005824"/>
    </source>
</evidence>
<sequence length="461" mass="50065" precursor="true">MQRPEMEIQPTRGSCFFFCLAVALFSQVHLSAQTAGQDSALSSQDAARRLQWLSATAPAGASSTTPAPTPSGKHFAETRNLGVRFNDAAPAAASATAEVPPKEARTADMHKSEAAPAKAASSPAPKIAEAHSPAVSTPSGKATEKAHHEENVARAKHHSESHATETPSGKSKASTAHTESIAEAKRTSEMRVAENHSAPSPAPKPTPSSKHAEVVVAMSKRADLEIADTHPLETARPALPPAHGGTRADRYPWKAGIVTTVFWIGEPVGGNNFTPNCSSSWDAHWTQSYGGFDNPNPEARRNFLPVNFTPRQNPFYVALPYNDVTRGTTKPEARVAIPWFREAFRKEGQSVCRDRWVEIRGRSGRVAYAQWSDCGPFRTDHWQYVFGMDRPKPNLNGGAGLDVSPAVRDYLGLQSTDVTDWKFVDTHEVPNGPWLLYGDNNPFAQRHSRGSALGEVAENRR</sequence>
<evidence type="ECO:0000313" key="2">
    <source>
        <dbReference type="EMBL" id="EDY22229.1"/>
    </source>
</evidence>
<feature type="compositionally biased region" description="Low complexity" evidence="1">
    <location>
        <begin position="114"/>
        <end position="127"/>
    </location>
</feature>
<accession>B4CUJ1</accession>
<dbReference type="STRING" id="497964.CfE428DRAFT_0354"/>
<dbReference type="Proteomes" id="UP000005824">
    <property type="component" value="Unassembled WGS sequence"/>
</dbReference>
<organism evidence="2 3">
    <name type="scientific">Chthoniobacter flavus Ellin428</name>
    <dbReference type="NCBI Taxonomy" id="497964"/>
    <lineage>
        <taxon>Bacteria</taxon>
        <taxon>Pseudomonadati</taxon>
        <taxon>Verrucomicrobiota</taxon>
        <taxon>Spartobacteria</taxon>
        <taxon>Chthoniobacterales</taxon>
        <taxon>Chthoniobacteraceae</taxon>
        <taxon>Chthoniobacter</taxon>
    </lineage>
</organism>
<feature type="region of interest" description="Disordered" evidence="1">
    <location>
        <begin position="56"/>
        <end position="75"/>
    </location>
</feature>
<keyword evidence="3" id="KW-1185">Reference proteome</keyword>
<name>B4CUJ1_9BACT</name>
<reference evidence="2 3" key="1">
    <citation type="journal article" date="2011" name="J. Bacteriol.">
        <title>Genome sequence of Chthoniobacter flavus Ellin428, an aerobic heterotrophic soil bacterium.</title>
        <authorList>
            <person name="Kant R."/>
            <person name="van Passel M.W."/>
            <person name="Palva A."/>
            <person name="Lucas S."/>
            <person name="Lapidus A."/>
            <person name="Glavina Del Rio T."/>
            <person name="Dalin E."/>
            <person name="Tice H."/>
            <person name="Bruce D."/>
            <person name="Goodwin L."/>
            <person name="Pitluck S."/>
            <person name="Larimer F.W."/>
            <person name="Land M.L."/>
            <person name="Hauser L."/>
            <person name="Sangwan P."/>
            <person name="de Vos W.M."/>
            <person name="Janssen P.H."/>
            <person name="Smidt H."/>
        </authorList>
    </citation>
    <scope>NUCLEOTIDE SEQUENCE [LARGE SCALE GENOMIC DNA]</scope>
    <source>
        <strain evidence="2 3">Ellin428</strain>
    </source>
</reference>
<feature type="compositionally biased region" description="Polar residues" evidence="1">
    <location>
        <begin position="164"/>
        <end position="178"/>
    </location>
</feature>
<protein>
    <submittedName>
        <fullName evidence="2">Uncharacterized protein</fullName>
    </submittedName>
</protein>
<dbReference type="InParanoid" id="B4CUJ1"/>
<feature type="compositionally biased region" description="Basic and acidic residues" evidence="1">
    <location>
        <begin position="100"/>
        <end position="113"/>
    </location>
</feature>
<evidence type="ECO:0000256" key="1">
    <source>
        <dbReference type="SAM" id="MobiDB-lite"/>
    </source>
</evidence>
<proteinExistence type="predicted"/>
<gene>
    <name evidence="2" type="ORF">CfE428DRAFT_0354</name>
</gene>
<feature type="region of interest" description="Disordered" evidence="1">
    <location>
        <begin position="91"/>
        <end position="211"/>
    </location>
</feature>
<feature type="compositionally biased region" description="Basic and acidic residues" evidence="1">
    <location>
        <begin position="180"/>
        <end position="194"/>
    </location>
</feature>
<comment type="caution">
    <text evidence="2">The sequence shown here is derived from an EMBL/GenBank/DDBJ whole genome shotgun (WGS) entry which is preliminary data.</text>
</comment>
<feature type="compositionally biased region" description="Low complexity" evidence="1">
    <location>
        <begin position="56"/>
        <end position="72"/>
    </location>
</feature>